<sequence length="161" mass="17740">MILIEKSSPDTPESLYLIEMLSATLAEITGDSGKNNFNVDTMKSDRALWVVAKDENGEAIGCGAIRPISEDIAELKRMFSVNKASGTGTALLRYLEGEAKSLGYNEIRLETRKVNTHAVAFYVKHNYKRIANYGTYVGKDEAVCFSKHLSLKEKSISAAVE</sequence>
<keyword evidence="2" id="KW-0012">Acyltransferase</keyword>
<dbReference type="RefSeq" id="WP_020845968.1">
    <property type="nucleotide sequence ID" value="NC_021870.1"/>
</dbReference>
<dbReference type="EMBL" id="CP006608">
    <property type="protein sequence ID" value="AGR61663.1"/>
    <property type="molecule type" value="Genomic_DNA"/>
</dbReference>
<dbReference type="CDD" id="cd04301">
    <property type="entry name" value="NAT_SF"/>
    <property type="match status" value="1"/>
</dbReference>
<reference evidence="4 5" key="1">
    <citation type="submission" date="2013-07" db="EMBL/GenBank/DDBJ databases">
        <title>Genome sequence of Salmonella bongori N268-08 - a rare clinical isolate.</title>
        <authorList>
            <person name="Marti R."/>
            <person name="Hagens S."/>
            <person name="Loessner M.J."/>
            <person name="Klumpp J."/>
        </authorList>
    </citation>
    <scope>NUCLEOTIDE SEQUENCE [LARGE SCALE GENOMIC DNA]</scope>
    <source>
        <strain evidence="4 5">N268-08</strain>
    </source>
</reference>
<dbReference type="KEGG" id="sbz:A464_4481"/>
<dbReference type="Gene3D" id="3.40.630.30">
    <property type="match status" value="1"/>
</dbReference>
<dbReference type="PATRIC" id="fig|1197719.3.peg.4477"/>
<gene>
    <name evidence="4" type="ORF">A464_4481</name>
</gene>
<dbReference type="Pfam" id="PF00583">
    <property type="entry name" value="Acetyltransf_1"/>
    <property type="match status" value="1"/>
</dbReference>
<dbReference type="PANTHER" id="PTHR43877:SF2">
    <property type="entry name" value="AMINOALKYLPHOSPHONATE N-ACETYLTRANSFERASE-RELATED"/>
    <property type="match status" value="1"/>
</dbReference>
<evidence type="ECO:0000259" key="3">
    <source>
        <dbReference type="PROSITE" id="PS51186"/>
    </source>
</evidence>
<dbReference type="PANTHER" id="PTHR43877">
    <property type="entry name" value="AMINOALKYLPHOSPHONATE N-ACETYLTRANSFERASE-RELATED-RELATED"/>
    <property type="match status" value="1"/>
</dbReference>
<dbReference type="SUPFAM" id="SSF55729">
    <property type="entry name" value="Acyl-CoA N-acyltransferases (Nat)"/>
    <property type="match status" value="1"/>
</dbReference>
<dbReference type="eggNOG" id="COG0456">
    <property type="taxonomic scope" value="Bacteria"/>
</dbReference>
<name>S5N3N8_SALBN</name>
<dbReference type="PROSITE" id="PS51186">
    <property type="entry name" value="GNAT"/>
    <property type="match status" value="1"/>
</dbReference>
<dbReference type="HOGENOM" id="CLU_013985_11_8_6"/>
<evidence type="ECO:0000256" key="2">
    <source>
        <dbReference type="ARBA" id="ARBA00023315"/>
    </source>
</evidence>
<evidence type="ECO:0000313" key="4">
    <source>
        <dbReference type="EMBL" id="AGR61663.1"/>
    </source>
</evidence>
<accession>S5N3N8</accession>
<dbReference type="InterPro" id="IPR050832">
    <property type="entry name" value="Bact_Acetyltransf"/>
</dbReference>
<dbReference type="InterPro" id="IPR000182">
    <property type="entry name" value="GNAT_dom"/>
</dbReference>
<dbReference type="InterPro" id="IPR016181">
    <property type="entry name" value="Acyl_CoA_acyltransferase"/>
</dbReference>
<feature type="domain" description="N-acetyltransferase" evidence="3">
    <location>
        <begin position="2"/>
        <end position="150"/>
    </location>
</feature>
<keyword evidence="1 4" id="KW-0808">Transferase</keyword>
<organism evidence="4 5">
    <name type="scientific">Salmonella bongori N268-08</name>
    <dbReference type="NCBI Taxonomy" id="1197719"/>
    <lineage>
        <taxon>Bacteria</taxon>
        <taxon>Pseudomonadati</taxon>
        <taxon>Pseudomonadota</taxon>
        <taxon>Gammaproteobacteria</taxon>
        <taxon>Enterobacterales</taxon>
        <taxon>Enterobacteriaceae</taxon>
        <taxon>Salmonella</taxon>
    </lineage>
</organism>
<proteinExistence type="predicted"/>
<protein>
    <submittedName>
        <fullName evidence="4">Acetyl transferase</fullName>
    </submittedName>
</protein>
<dbReference type="Proteomes" id="UP000015042">
    <property type="component" value="Chromosome"/>
</dbReference>
<evidence type="ECO:0000256" key="1">
    <source>
        <dbReference type="ARBA" id="ARBA00022679"/>
    </source>
</evidence>
<evidence type="ECO:0000313" key="5">
    <source>
        <dbReference type="Proteomes" id="UP000015042"/>
    </source>
</evidence>
<dbReference type="GO" id="GO:0016747">
    <property type="term" value="F:acyltransferase activity, transferring groups other than amino-acyl groups"/>
    <property type="evidence" value="ECO:0007669"/>
    <property type="project" value="InterPro"/>
</dbReference>
<dbReference type="AlphaFoldDB" id="S5N3N8"/>